<name>A0A5E8BSF3_9ASCO</name>
<evidence type="ECO:0000256" key="1">
    <source>
        <dbReference type="SAM" id="MobiDB-lite"/>
    </source>
</evidence>
<proteinExistence type="predicted"/>
<keyword evidence="3" id="KW-1185">Reference proteome</keyword>
<dbReference type="EMBL" id="CABVLU010000003">
    <property type="protein sequence ID" value="VVT53479.1"/>
    <property type="molecule type" value="Genomic_DNA"/>
</dbReference>
<feature type="region of interest" description="Disordered" evidence="1">
    <location>
        <begin position="79"/>
        <end position="115"/>
    </location>
</feature>
<reference evidence="2 3" key="1">
    <citation type="submission" date="2019-09" db="EMBL/GenBank/DDBJ databases">
        <authorList>
            <person name="Brejova B."/>
        </authorList>
    </citation>
    <scope>NUCLEOTIDE SEQUENCE [LARGE SCALE GENOMIC DNA]</scope>
</reference>
<dbReference type="GeneID" id="43582411"/>
<accession>A0A5E8BSF3</accession>
<sequence length="168" mass="17941">MTSSPEEVLRKQLKEVKAVGQISTMTGEEVVYLGHSDLDMTTHATQLTSAFLKTDQLSRVLKMGSLQKVITSSFDLPQDFVEGDSNVSNSTATYENEPSNGSSSSGNGNGAGRSIPKDHIVQSKVLPEESGQEEFYESDGLITTTAAANLTAAIIGNDAMNRAVKKIL</sequence>
<feature type="compositionally biased region" description="Polar residues" evidence="1">
    <location>
        <begin position="85"/>
        <end position="98"/>
    </location>
</feature>
<evidence type="ECO:0000313" key="2">
    <source>
        <dbReference type="EMBL" id="VVT53479.1"/>
    </source>
</evidence>
<dbReference type="Proteomes" id="UP000398389">
    <property type="component" value="Unassembled WGS sequence"/>
</dbReference>
<dbReference type="RefSeq" id="XP_031854202.1">
    <property type="nucleotide sequence ID" value="XM_031998311.1"/>
</dbReference>
<evidence type="ECO:0000313" key="3">
    <source>
        <dbReference type="Proteomes" id="UP000398389"/>
    </source>
</evidence>
<organism evidence="2 3">
    <name type="scientific">Magnusiomyces paraingens</name>
    <dbReference type="NCBI Taxonomy" id="2606893"/>
    <lineage>
        <taxon>Eukaryota</taxon>
        <taxon>Fungi</taxon>
        <taxon>Dikarya</taxon>
        <taxon>Ascomycota</taxon>
        <taxon>Saccharomycotina</taxon>
        <taxon>Dipodascomycetes</taxon>
        <taxon>Dipodascales</taxon>
        <taxon>Dipodascaceae</taxon>
        <taxon>Magnusiomyces</taxon>
    </lineage>
</organism>
<dbReference type="AlphaFoldDB" id="A0A5E8BSF3"/>
<protein>
    <submittedName>
        <fullName evidence="2">Uncharacterized protein</fullName>
    </submittedName>
</protein>
<gene>
    <name evidence="2" type="ORF">SAPINGB_P003594</name>
</gene>